<dbReference type="Proteomes" id="UP000292564">
    <property type="component" value="Unassembled WGS sequence"/>
</dbReference>
<protein>
    <recommendedName>
        <fullName evidence="3">Sigma-70-like protein</fullName>
    </recommendedName>
</protein>
<keyword evidence="2" id="KW-1185">Reference proteome</keyword>
<reference evidence="1 2" key="1">
    <citation type="submission" date="2019-02" db="EMBL/GenBank/DDBJ databases">
        <title>Sequencing the genomes of 1000 actinobacteria strains.</title>
        <authorList>
            <person name="Klenk H.-P."/>
        </authorList>
    </citation>
    <scope>NUCLEOTIDE SEQUENCE [LARGE SCALE GENOMIC DNA]</scope>
    <source>
        <strain evidence="1 2">DSM 45162</strain>
    </source>
</reference>
<organism evidence="1 2">
    <name type="scientific">Krasilnikovia cinnamomea</name>
    <dbReference type="NCBI Taxonomy" id="349313"/>
    <lineage>
        <taxon>Bacteria</taxon>
        <taxon>Bacillati</taxon>
        <taxon>Actinomycetota</taxon>
        <taxon>Actinomycetes</taxon>
        <taxon>Micromonosporales</taxon>
        <taxon>Micromonosporaceae</taxon>
        <taxon>Krasilnikovia</taxon>
    </lineage>
</organism>
<name>A0A4Q7ZIK7_9ACTN</name>
<sequence length="224" mass="24360">MSKNTVKPALTPKPGKRARRRVENTQFDAFARRILRAYARRIADGDVEALGALAALTAEVDAVCRLAVAGLRQAPYGYSWSEIADRLGVSRQAAQMRYGDTTDRGAIDRRLLEAGLGVSVATLVRVFADHHPGSPAASRCPGCGFRYPDGVLDCPTNATVRPLLLRRRGEDREAVALLTPDQFADLCKPITTRLRAAVRQAALPSPCPDRVPTLFDHAGKDTTR</sequence>
<dbReference type="AlphaFoldDB" id="A0A4Q7ZIK7"/>
<proteinExistence type="predicted"/>
<dbReference type="EMBL" id="SHKY01000001">
    <property type="protein sequence ID" value="RZU50678.1"/>
    <property type="molecule type" value="Genomic_DNA"/>
</dbReference>
<accession>A0A4Q7ZIK7</accession>
<gene>
    <name evidence="1" type="ORF">EV385_2456</name>
</gene>
<evidence type="ECO:0000313" key="1">
    <source>
        <dbReference type="EMBL" id="RZU50678.1"/>
    </source>
</evidence>
<evidence type="ECO:0000313" key="2">
    <source>
        <dbReference type="Proteomes" id="UP000292564"/>
    </source>
</evidence>
<evidence type="ECO:0008006" key="3">
    <source>
        <dbReference type="Google" id="ProtNLM"/>
    </source>
</evidence>
<comment type="caution">
    <text evidence="1">The sequence shown here is derived from an EMBL/GenBank/DDBJ whole genome shotgun (WGS) entry which is preliminary data.</text>
</comment>